<dbReference type="SUPFAM" id="SSF52317">
    <property type="entry name" value="Class I glutamine amidotransferase-like"/>
    <property type="match status" value="1"/>
</dbReference>
<proteinExistence type="predicted"/>
<dbReference type="Proteomes" id="UP000309788">
    <property type="component" value="Unassembled WGS sequence"/>
</dbReference>
<dbReference type="Pfam" id="PF00117">
    <property type="entry name" value="GATase"/>
    <property type="match status" value="1"/>
</dbReference>
<gene>
    <name evidence="2" type="ORF">FEM55_06190</name>
</gene>
<organism evidence="2 3">
    <name type="scientific">Dyadobacter sediminis</name>
    <dbReference type="NCBI Taxonomy" id="1493691"/>
    <lineage>
        <taxon>Bacteria</taxon>
        <taxon>Pseudomonadati</taxon>
        <taxon>Bacteroidota</taxon>
        <taxon>Cytophagia</taxon>
        <taxon>Cytophagales</taxon>
        <taxon>Spirosomataceae</taxon>
        <taxon>Dyadobacter</taxon>
    </lineage>
</organism>
<accession>A0A5R9KKR6</accession>
<dbReference type="AlphaFoldDB" id="A0A5R9KKR6"/>
<dbReference type="OrthoDB" id="639921at2"/>
<comment type="caution">
    <text evidence="2">The sequence shown here is derived from an EMBL/GenBank/DDBJ whole genome shotgun (WGS) entry which is preliminary data.</text>
</comment>
<evidence type="ECO:0000259" key="1">
    <source>
        <dbReference type="Pfam" id="PF00117"/>
    </source>
</evidence>
<dbReference type="Gene3D" id="3.40.50.880">
    <property type="match status" value="1"/>
</dbReference>
<dbReference type="InterPro" id="IPR017926">
    <property type="entry name" value="GATASE"/>
</dbReference>
<dbReference type="PROSITE" id="PS51273">
    <property type="entry name" value="GATASE_TYPE_1"/>
    <property type="match status" value="1"/>
</dbReference>
<feature type="domain" description="Glutamine amidotransferase" evidence="1">
    <location>
        <begin position="42"/>
        <end position="217"/>
    </location>
</feature>
<sequence length="287" mass="32902">MNTNHKHFHIAILDMYSGVDNEGMRCIKKIITAFGEQEAIPVTYTIFDVRQKLEVPGMEFDAYISTGGPGNPSPVGEAWERKFFNFLDQLLHFNQNRRNRTKKHLFLICHSFQMACIHWQLAAVSKRRKTSFGTFPVHKTLAGRKDPLLNALEDPFYIVDSRDFQVTQPNQQVFESMGAKLLCLEKIRPHVPLERAVMAIRFSNEIVGTQFHPEADAEGMLRYFLREDKKTSIIANYGEAKYSDMIRHLNDPEKIVRTEAVIISSFLKNAYLKTAVPPVDAQLAQTL</sequence>
<reference evidence="2 3" key="1">
    <citation type="submission" date="2019-05" db="EMBL/GenBank/DDBJ databases">
        <authorList>
            <person name="Qu J.-H."/>
        </authorList>
    </citation>
    <scope>NUCLEOTIDE SEQUENCE [LARGE SCALE GENOMIC DNA]</scope>
    <source>
        <strain evidence="2 3">Z12</strain>
    </source>
</reference>
<keyword evidence="3" id="KW-1185">Reference proteome</keyword>
<dbReference type="RefSeq" id="WP_138280403.1">
    <property type="nucleotide sequence ID" value="NZ_BMGE01000001.1"/>
</dbReference>
<name>A0A5R9KKR6_9BACT</name>
<evidence type="ECO:0000313" key="3">
    <source>
        <dbReference type="Proteomes" id="UP000309788"/>
    </source>
</evidence>
<dbReference type="EMBL" id="VCEI01000011">
    <property type="protein sequence ID" value="TLU96709.1"/>
    <property type="molecule type" value="Genomic_DNA"/>
</dbReference>
<evidence type="ECO:0000313" key="2">
    <source>
        <dbReference type="EMBL" id="TLU96709.1"/>
    </source>
</evidence>
<protein>
    <submittedName>
        <fullName evidence="2">GMP synthase</fullName>
    </submittedName>
</protein>
<dbReference type="InterPro" id="IPR029062">
    <property type="entry name" value="Class_I_gatase-like"/>
</dbReference>